<keyword evidence="3" id="KW-0813">Transport</keyword>
<dbReference type="SUPFAM" id="SSF103473">
    <property type="entry name" value="MFS general substrate transporter"/>
    <property type="match status" value="1"/>
</dbReference>
<evidence type="ECO:0000256" key="6">
    <source>
        <dbReference type="ARBA" id="ARBA00023136"/>
    </source>
</evidence>
<name>R7Z3A3_CONA1</name>
<dbReference type="GeneID" id="19905229"/>
<dbReference type="PANTHER" id="PTHR23501:SF12">
    <property type="entry name" value="MAJOR FACILITATOR SUPERFAMILY (MFS) PROFILE DOMAIN-CONTAINING PROTEIN-RELATED"/>
    <property type="match status" value="1"/>
</dbReference>
<protein>
    <recommendedName>
        <fullName evidence="10">Major facilitator superfamily (MFS) profile domain-containing protein</fullName>
    </recommendedName>
</protein>
<dbReference type="InterPro" id="IPR036259">
    <property type="entry name" value="MFS_trans_sf"/>
</dbReference>
<keyword evidence="4 7" id="KW-0812">Transmembrane</keyword>
<dbReference type="OMA" id="IAHAMQM"/>
<organism evidence="8 9">
    <name type="scientific">Coniosporium apollinis (strain CBS 100218)</name>
    <name type="common">Rock-inhabiting black yeast</name>
    <dbReference type="NCBI Taxonomy" id="1168221"/>
    <lineage>
        <taxon>Eukaryota</taxon>
        <taxon>Fungi</taxon>
        <taxon>Dikarya</taxon>
        <taxon>Ascomycota</taxon>
        <taxon>Pezizomycotina</taxon>
        <taxon>Dothideomycetes</taxon>
        <taxon>Dothideomycetes incertae sedis</taxon>
        <taxon>Coniosporium</taxon>
    </lineage>
</organism>
<evidence type="ECO:0000313" key="8">
    <source>
        <dbReference type="EMBL" id="EON68660.1"/>
    </source>
</evidence>
<evidence type="ECO:0000256" key="4">
    <source>
        <dbReference type="ARBA" id="ARBA00022692"/>
    </source>
</evidence>
<keyword evidence="6 7" id="KW-0472">Membrane</keyword>
<dbReference type="OrthoDB" id="10021397at2759"/>
<dbReference type="Proteomes" id="UP000016924">
    <property type="component" value="Unassembled WGS sequence"/>
</dbReference>
<dbReference type="HOGENOM" id="CLU_1777332_0_0_1"/>
<evidence type="ECO:0008006" key="10">
    <source>
        <dbReference type="Google" id="ProtNLM"/>
    </source>
</evidence>
<comment type="similarity">
    <text evidence="2">Belongs to the major facilitator superfamily. TCR/Tet family.</text>
</comment>
<dbReference type="GO" id="GO:0022857">
    <property type="term" value="F:transmembrane transporter activity"/>
    <property type="evidence" value="ECO:0007669"/>
    <property type="project" value="TreeGrafter"/>
</dbReference>
<evidence type="ECO:0000313" key="9">
    <source>
        <dbReference type="Proteomes" id="UP000016924"/>
    </source>
</evidence>
<evidence type="ECO:0000256" key="3">
    <source>
        <dbReference type="ARBA" id="ARBA00022448"/>
    </source>
</evidence>
<feature type="transmembrane region" description="Helical" evidence="7">
    <location>
        <begin position="121"/>
        <end position="140"/>
    </location>
</feature>
<dbReference type="GO" id="GO:0005886">
    <property type="term" value="C:plasma membrane"/>
    <property type="evidence" value="ECO:0007669"/>
    <property type="project" value="TreeGrafter"/>
</dbReference>
<evidence type="ECO:0000256" key="5">
    <source>
        <dbReference type="ARBA" id="ARBA00022989"/>
    </source>
</evidence>
<reference evidence="9" key="1">
    <citation type="submission" date="2012-06" db="EMBL/GenBank/DDBJ databases">
        <title>The genome sequence of Coniosporium apollinis CBS 100218.</title>
        <authorList>
            <consortium name="The Broad Institute Genome Sequencing Platform"/>
            <person name="Cuomo C."/>
            <person name="Gorbushina A."/>
            <person name="Noack S."/>
            <person name="Walker B."/>
            <person name="Young S.K."/>
            <person name="Zeng Q."/>
            <person name="Gargeya S."/>
            <person name="Fitzgerald M."/>
            <person name="Haas B."/>
            <person name="Abouelleil A."/>
            <person name="Alvarado L."/>
            <person name="Arachchi H.M."/>
            <person name="Berlin A.M."/>
            <person name="Chapman S.B."/>
            <person name="Goldberg J."/>
            <person name="Griggs A."/>
            <person name="Gujja S."/>
            <person name="Hansen M."/>
            <person name="Howarth C."/>
            <person name="Imamovic A."/>
            <person name="Larimer J."/>
            <person name="McCowan C."/>
            <person name="Montmayeur A."/>
            <person name="Murphy C."/>
            <person name="Neiman D."/>
            <person name="Pearson M."/>
            <person name="Priest M."/>
            <person name="Roberts A."/>
            <person name="Saif S."/>
            <person name="Shea T."/>
            <person name="Sisk P."/>
            <person name="Sykes S."/>
            <person name="Wortman J."/>
            <person name="Nusbaum C."/>
            <person name="Birren B."/>
        </authorList>
    </citation>
    <scope>NUCLEOTIDE SEQUENCE [LARGE SCALE GENOMIC DNA]</scope>
    <source>
        <strain evidence="9">CBS 100218</strain>
    </source>
</reference>
<accession>R7Z3A3</accession>
<evidence type="ECO:0000256" key="1">
    <source>
        <dbReference type="ARBA" id="ARBA00004141"/>
    </source>
</evidence>
<proteinExistence type="inferred from homology"/>
<dbReference type="RefSeq" id="XP_007783977.1">
    <property type="nucleotide sequence ID" value="XM_007785787.1"/>
</dbReference>
<comment type="subcellular location">
    <subcellularLocation>
        <location evidence="1">Membrane</location>
        <topology evidence="1">Multi-pass membrane protein</topology>
    </subcellularLocation>
</comment>
<dbReference type="EMBL" id="JH767599">
    <property type="protein sequence ID" value="EON68660.1"/>
    <property type="molecule type" value="Genomic_DNA"/>
</dbReference>
<keyword evidence="5 7" id="KW-1133">Transmembrane helix</keyword>
<keyword evidence="9" id="KW-1185">Reference proteome</keyword>
<evidence type="ECO:0000256" key="2">
    <source>
        <dbReference type="ARBA" id="ARBA00007520"/>
    </source>
</evidence>
<gene>
    <name evidence="8" type="ORF">W97_07918</name>
</gene>
<dbReference type="AlphaFoldDB" id="R7Z3A3"/>
<dbReference type="PANTHER" id="PTHR23501">
    <property type="entry name" value="MAJOR FACILITATOR SUPERFAMILY"/>
    <property type="match status" value="1"/>
</dbReference>
<evidence type="ECO:0000256" key="7">
    <source>
        <dbReference type="SAM" id="Phobius"/>
    </source>
</evidence>
<sequence length="146" mass="15230">MTVGTALMAIYGFTALLGMGVGSSVNAAYPVAQALVTPEEISDSVGFTSVAQSFGITFFLAVAGSIFQNTAVKNVSPLLSEYSVQQIRSLAAGTYSTEYQTLPEAARASVVAAIVASIKNVWYLLLAASAACFILSLFLGRNKLFA</sequence>